<dbReference type="InterPro" id="IPR009057">
    <property type="entry name" value="Homeodomain-like_sf"/>
</dbReference>
<reference evidence="4 5" key="1">
    <citation type="submission" date="2015-05" db="EMBL/GenBank/DDBJ databases">
        <authorList>
            <person name="Fogelqvist Johan"/>
        </authorList>
    </citation>
    <scope>NUCLEOTIDE SEQUENCE [LARGE SCALE GENOMIC DNA]</scope>
    <source>
        <strain evidence="2">VL1</strain>
        <strain evidence="3">VL2</strain>
    </source>
</reference>
<evidence type="ECO:0000256" key="1">
    <source>
        <dbReference type="SAM" id="MobiDB-lite"/>
    </source>
</evidence>
<evidence type="ECO:0000313" key="5">
    <source>
        <dbReference type="Proteomes" id="UP000045706"/>
    </source>
</evidence>
<evidence type="ECO:0000313" key="3">
    <source>
        <dbReference type="EMBL" id="CRK38048.1"/>
    </source>
</evidence>
<protein>
    <recommendedName>
        <fullName evidence="6">Homeobox domain-containing protein</fullName>
    </recommendedName>
</protein>
<keyword evidence="4" id="KW-1185">Reference proteome</keyword>
<evidence type="ECO:0000313" key="4">
    <source>
        <dbReference type="Proteomes" id="UP000044602"/>
    </source>
</evidence>
<dbReference type="AlphaFoldDB" id="A0A0G4KV60"/>
<gene>
    <name evidence="2" type="ORF">BN1708_020778</name>
    <name evidence="3" type="ORF">BN1723_018667</name>
</gene>
<dbReference type="Gene3D" id="1.10.10.60">
    <property type="entry name" value="Homeodomain-like"/>
    <property type="match status" value="1"/>
</dbReference>
<dbReference type="EMBL" id="CVQH01004909">
    <property type="protein sequence ID" value="CRK13688.1"/>
    <property type="molecule type" value="Genomic_DNA"/>
</dbReference>
<evidence type="ECO:0008006" key="6">
    <source>
        <dbReference type="Google" id="ProtNLM"/>
    </source>
</evidence>
<organism evidence="2 4">
    <name type="scientific">Verticillium longisporum</name>
    <name type="common">Verticillium dahliae var. longisporum</name>
    <dbReference type="NCBI Taxonomy" id="100787"/>
    <lineage>
        <taxon>Eukaryota</taxon>
        <taxon>Fungi</taxon>
        <taxon>Dikarya</taxon>
        <taxon>Ascomycota</taxon>
        <taxon>Pezizomycotina</taxon>
        <taxon>Sordariomycetes</taxon>
        <taxon>Hypocreomycetidae</taxon>
        <taxon>Glomerellales</taxon>
        <taxon>Plectosphaerellaceae</taxon>
        <taxon>Verticillium</taxon>
    </lineage>
</organism>
<name>A0A0G4KV60_VERLO</name>
<sequence length="46" mass="5476">MIQHGARTTETKPRLAKDEVDKLEREFQRNHKPNSSLKKQLAEEMR</sequence>
<dbReference type="STRING" id="100787.A0A0G4KV60"/>
<feature type="non-terminal residue" evidence="2">
    <location>
        <position position="46"/>
    </location>
</feature>
<proteinExistence type="predicted"/>
<evidence type="ECO:0000313" key="2">
    <source>
        <dbReference type="EMBL" id="CRK13688.1"/>
    </source>
</evidence>
<feature type="compositionally biased region" description="Basic and acidic residues" evidence="1">
    <location>
        <begin position="7"/>
        <end position="29"/>
    </location>
</feature>
<dbReference type="Proteomes" id="UP000044602">
    <property type="component" value="Unassembled WGS sequence"/>
</dbReference>
<dbReference type="SUPFAM" id="SSF46689">
    <property type="entry name" value="Homeodomain-like"/>
    <property type="match status" value="1"/>
</dbReference>
<dbReference type="Proteomes" id="UP000045706">
    <property type="component" value="Unassembled WGS sequence"/>
</dbReference>
<dbReference type="EMBL" id="CVQI01031024">
    <property type="protein sequence ID" value="CRK38048.1"/>
    <property type="molecule type" value="Genomic_DNA"/>
</dbReference>
<accession>A0A0G4KV60</accession>
<feature type="region of interest" description="Disordered" evidence="1">
    <location>
        <begin position="1"/>
        <end position="46"/>
    </location>
</feature>